<accession>A0ABN7YBY4</accession>
<dbReference type="Pfam" id="PF00156">
    <property type="entry name" value="Pribosyltran"/>
    <property type="match status" value="1"/>
</dbReference>
<dbReference type="PANTHER" id="PTHR47505">
    <property type="entry name" value="DNA UTILIZATION PROTEIN YHGH"/>
    <property type="match status" value="1"/>
</dbReference>
<sequence length="204" mass="21532">MVCTACAARHLAPKPRCPFCALRSTRGRACTLCLADPPPFDAVFTLGDYAAPQDHLVLALKSGAALPHARWFADALALRLAAAALPLPDLLIPLPLARARLAARGFNQAWEIARPLGRQLGIATAATLLARRGDAATQHMLSLNDRLANVQDAFTVTHPAAVAGRHIGIVDDVMTTGATLREAARVLKAHGAARVTVLPALRTP</sequence>
<dbReference type="InterPro" id="IPR029057">
    <property type="entry name" value="PRTase-like"/>
</dbReference>
<dbReference type="PANTHER" id="PTHR47505:SF1">
    <property type="entry name" value="DNA UTILIZATION PROTEIN YHGH"/>
    <property type="match status" value="1"/>
</dbReference>
<evidence type="ECO:0000313" key="3">
    <source>
        <dbReference type="EMBL" id="CAG9170256.1"/>
    </source>
</evidence>
<evidence type="ECO:0000259" key="2">
    <source>
        <dbReference type="Pfam" id="PF00156"/>
    </source>
</evidence>
<dbReference type="InterPro" id="IPR000836">
    <property type="entry name" value="PRTase_dom"/>
</dbReference>
<comment type="caution">
    <text evidence="3">The sequence shown here is derived from an EMBL/GenBank/DDBJ whole genome shotgun (WGS) entry which is preliminary data.</text>
</comment>
<dbReference type="InterPro" id="IPR051910">
    <property type="entry name" value="ComF/GntX_DNA_util-trans"/>
</dbReference>
<dbReference type="CDD" id="cd06223">
    <property type="entry name" value="PRTases_typeI"/>
    <property type="match status" value="1"/>
</dbReference>
<protein>
    <recommendedName>
        <fullName evidence="2">Phosphoribosyltransferase domain-containing protein</fullName>
    </recommendedName>
</protein>
<reference evidence="3 4" key="1">
    <citation type="submission" date="2021-08" db="EMBL/GenBank/DDBJ databases">
        <authorList>
            <person name="Peeters C."/>
        </authorList>
    </citation>
    <scope>NUCLEOTIDE SEQUENCE [LARGE SCALE GENOMIC DNA]</scope>
    <source>
        <strain evidence="3 4">LMG 32289</strain>
    </source>
</reference>
<feature type="domain" description="Phosphoribosyltransferase" evidence="2">
    <location>
        <begin position="112"/>
        <end position="195"/>
    </location>
</feature>
<keyword evidence="4" id="KW-1185">Reference proteome</keyword>
<dbReference type="Proteomes" id="UP000706525">
    <property type="component" value="Unassembled WGS sequence"/>
</dbReference>
<evidence type="ECO:0000313" key="4">
    <source>
        <dbReference type="Proteomes" id="UP000706525"/>
    </source>
</evidence>
<comment type="similarity">
    <text evidence="1">Belongs to the ComF/GntX family.</text>
</comment>
<organism evidence="3 4">
    <name type="scientific">Cupriavidus pampae</name>
    <dbReference type="NCBI Taxonomy" id="659251"/>
    <lineage>
        <taxon>Bacteria</taxon>
        <taxon>Pseudomonadati</taxon>
        <taxon>Pseudomonadota</taxon>
        <taxon>Betaproteobacteria</taxon>
        <taxon>Burkholderiales</taxon>
        <taxon>Burkholderiaceae</taxon>
        <taxon>Cupriavidus</taxon>
    </lineage>
</organism>
<dbReference type="EMBL" id="CAJZAG010000003">
    <property type="protein sequence ID" value="CAG9170256.1"/>
    <property type="molecule type" value="Genomic_DNA"/>
</dbReference>
<dbReference type="Gene3D" id="3.40.50.2020">
    <property type="match status" value="1"/>
</dbReference>
<name>A0ABN7YBY4_9BURK</name>
<gene>
    <name evidence="3" type="ORF">LMG32289_02092</name>
</gene>
<proteinExistence type="inferred from homology"/>
<dbReference type="SUPFAM" id="SSF53271">
    <property type="entry name" value="PRTase-like"/>
    <property type="match status" value="1"/>
</dbReference>
<evidence type="ECO:0000256" key="1">
    <source>
        <dbReference type="ARBA" id="ARBA00008007"/>
    </source>
</evidence>